<comment type="caution">
    <text evidence="2">The sequence shown here is derived from an EMBL/GenBank/DDBJ whole genome shotgun (WGS) entry which is preliminary data.</text>
</comment>
<dbReference type="PANTHER" id="PTHR18964:SF169">
    <property type="entry name" value="N-ACETYLMANNOSAMINE KINASE"/>
    <property type="match status" value="1"/>
</dbReference>
<reference evidence="2 3" key="1">
    <citation type="submission" date="2023-06" db="EMBL/GenBank/DDBJ databases">
        <title>Identification and characterization of horizontal gene transfer across gut microbiota members of farm animals based on homology search.</title>
        <authorList>
            <person name="Schwarzerova J."/>
            <person name="Nykrynova M."/>
            <person name="Jureckova K."/>
            <person name="Cejkova D."/>
            <person name="Rychlik I."/>
        </authorList>
    </citation>
    <scope>NUCLEOTIDE SEQUENCE [LARGE SCALE GENOMIC DNA]</scope>
    <source>
        <strain evidence="2 3">ET39</strain>
    </source>
</reference>
<organism evidence="2 3">
    <name type="scientific">Amedibacillus dolichus</name>
    <dbReference type="NCBI Taxonomy" id="31971"/>
    <lineage>
        <taxon>Bacteria</taxon>
        <taxon>Bacillati</taxon>
        <taxon>Bacillota</taxon>
        <taxon>Erysipelotrichia</taxon>
        <taxon>Erysipelotrichales</taxon>
        <taxon>Erysipelotrichaceae</taxon>
        <taxon>Amedibacillus</taxon>
    </lineage>
</organism>
<protein>
    <submittedName>
        <fullName evidence="2">ROK family protein</fullName>
    </submittedName>
</protein>
<proteinExistence type="inferred from homology"/>
<dbReference type="InterPro" id="IPR043129">
    <property type="entry name" value="ATPase_NBD"/>
</dbReference>
<dbReference type="RefSeq" id="WP_289607095.1">
    <property type="nucleotide sequence ID" value="NZ_JAUDCG010000009.1"/>
</dbReference>
<keyword evidence="3" id="KW-1185">Reference proteome</keyword>
<evidence type="ECO:0000313" key="2">
    <source>
        <dbReference type="EMBL" id="MDM8156631.1"/>
    </source>
</evidence>
<sequence>MNYAIAIDIGGTNTRVALINEAYEIEQRVQFATDAQDPRATIEAIRQAIEGFGKKARGIGLSCPGPLDLIHGYILTTTNLGRNWYNYPICEKLSEATGLPVYLENDANLACLAEACIGRGKDYPYVSFLTVSTGVGAGLVIHRQIYQGAHGFAHEIANIPLWKDGPSHGTIYPGGVEAISSGTAITSRAQKAGLTVTHAGEVNDLAVAGNETAAQIIDDAKEYLANAIAIIYAFLDPDIVVLGGSVALKIPGFVEDVEMRVRSKVFSTIAPLVHVVKTNLNEDSGLLGGACLVFSKNG</sequence>
<dbReference type="EMBL" id="JAUDCG010000009">
    <property type="protein sequence ID" value="MDM8156631.1"/>
    <property type="molecule type" value="Genomic_DNA"/>
</dbReference>
<dbReference type="Proteomes" id="UP001529340">
    <property type="component" value="Unassembled WGS sequence"/>
</dbReference>
<comment type="similarity">
    <text evidence="1">Belongs to the ROK (NagC/XylR) family.</text>
</comment>
<accession>A0ABT7UAG7</accession>
<dbReference type="CDD" id="cd23763">
    <property type="entry name" value="ASKHA_ATPase_ROK"/>
    <property type="match status" value="1"/>
</dbReference>
<dbReference type="PANTHER" id="PTHR18964">
    <property type="entry name" value="ROK (REPRESSOR, ORF, KINASE) FAMILY"/>
    <property type="match status" value="1"/>
</dbReference>
<reference evidence="3" key="2">
    <citation type="submission" date="2023-06" db="EMBL/GenBank/DDBJ databases">
        <title>Identification and characterization of horizontal gene transfer across gut microbiota members of farm animals based on homology search.</title>
        <authorList>
            <person name="Zeman M."/>
            <person name="Kubasova T."/>
            <person name="Jahodarova E."/>
            <person name="Nykrynova M."/>
            <person name="Rychlik I."/>
        </authorList>
    </citation>
    <scope>NUCLEOTIDE SEQUENCE [LARGE SCALE GENOMIC DNA]</scope>
    <source>
        <strain evidence="3">ET39</strain>
    </source>
</reference>
<name>A0ABT7UAG7_9FIRM</name>
<evidence type="ECO:0000256" key="1">
    <source>
        <dbReference type="ARBA" id="ARBA00006479"/>
    </source>
</evidence>
<gene>
    <name evidence="2" type="ORF">QUV96_03135</name>
</gene>
<dbReference type="Pfam" id="PF00480">
    <property type="entry name" value="ROK"/>
    <property type="match status" value="1"/>
</dbReference>
<reference evidence="2 3" key="3">
    <citation type="submission" date="2023-06" db="EMBL/GenBank/DDBJ databases">
        <authorList>
            <person name="Zeman M."/>
            <person name="Kubasova T."/>
            <person name="Jahodarova E."/>
            <person name="Nykrynova M."/>
            <person name="Rychlik I."/>
        </authorList>
    </citation>
    <scope>NUCLEOTIDE SEQUENCE [LARGE SCALE GENOMIC DNA]</scope>
    <source>
        <strain evidence="2 3">ET39</strain>
    </source>
</reference>
<dbReference type="Gene3D" id="3.30.420.40">
    <property type="match status" value="2"/>
</dbReference>
<dbReference type="SUPFAM" id="SSF53067">
    <property type="entry name" value="Actin-like ATPase domain"/>
    <property type="match status" value="1"/>
</dbReference>
<dbReference type="InterPro" id="IPR000600">
    <property type="entry name" value="ROK"/>
</dbReference>
<evidence type="ECO:0000313" key="3">
    <source>
        <dbReference type="Proteomes" id="UP001529340"/>
    </source>
</evidence>